<sequence>MMVDGLPRWSPMSTVRLPAQPGLLVVHVAYPVPDMPGTPGLVTACGIDTASMVKHPWQPFAPGSRWYPPYLALCVCSRCDRAVRSA</sequence>
<dbReference type="KEGG" id="kau:B6264_26630"/>
<dbReference type="Proteomes" id="UP000037395">
    <property type="component" value="Unassembled WGS sequence"/>
</dbReference>
<gene>
    <name evidence="1" type="ORF">HS99_0009150</name>
</gene>
<protein>
    <submittedName>
        <fullName evidence="1">Uncharacterized protein</fullName>
    </submittedName>
</protein>
<keyword evidence="2" id="KW-1185">Reference proteome</keyword>
<dbReference type="EMBL" id="JPRF03000043">
    <property type="protein sequence ID" value="OEV34653.1"/>
    <property type="molecule type" value="Genomic_DNA"/>
</dbReference>
<dbReference type="AlphaFoldDB" id="A0A1E7N2G8"/>
<evidence type="ECO:0000313" key="1">
    <source>
        <dbReference type="EMBL" id="OEV34653.1"/>
    </source>
</evidence>
<evidence type="ECO:0000313" key="2">
    <source>
        <dbReference type="Proteomes" id="UP000037395"/>
    </source>
</evidence>
<comment type="caution">
    <text evidence="1">The sequence shown here is derived from an EMBL/GenBank/DDBJ whole genome shotgun (WGS) entry which is preliminary data.</text>
</comment>
<name>A0A1E7N2G8_KITAU</name>
<accession>A0A1E7N2G8</accession>
<organism evidence="1 2">
    <name type="scientific">Kitasatospora aureofaciens</name>
    <name type="common">Streptomyces aureofaciens</name>
    <dbReference type="NCBI Taxonomy" id="1894"/>
    <lineage>
        <taxon>Bacteria</taxon>
        <taxon>Bacillati</taxon>
        <taxon>Actinomycetota</taxon>
        <taxon>Actinomycetes</taxon>
        <taxon>Kitasatosporales</taxon>
        <taxon>Streptomycetaceae</taxon>
        <taxon>Kitasatospora</taxon>
    </lineage>
</organism>
<proteinExistence type="predicted"/>
<reference evidence="1" key="1">
    <citation type="submission" date="2016-08" db="EMBL/GenBank/DDBJ databases">
        <title>Sequencing, Assembly and Comparative Genomics of S. aureofaciens ATCC 10762.</title>
        <authorList>
            <person name="Gradnigo J.S."/>
            <person name="Johnson N."/>
            <person name="Somerville G.A."/>
        </authorList>
    </citation>
    <scope>NUCLEOTIDE SEQUENCE [LARGE SCALE GENOMIC DNA]</scope>
    <source>
        <strain evidence="1">ATCC 10762</strain>
    </source>
</reference>